<keyword evidence="1 6" id="KW-0963">Cytoplasm</keyword>
<keyword evidence="4 6" id="KW-0143">Chaperone</keyword>
<dbReference type="GO" id="GO:0003723">
    <property type="term" value="F:RNA binding"/>
    <property type="evidence" value="ECO:0007669"/>
    <property type="project" value="UniProtKB-UniRule"/>
</dbReference>
<evidence type="ECO:0000256" key="5">
    <source>
        <dbReference type="ARBA" id="ARBA00023316"/>
    </source>
</evidence>
<comment type="similarity">
    <text evidence="6">Belongs to the KhpB RNA-binding protein family.</text>
</comment>
<dbReference type="Pfam" id="PF13083">
    <property type="entry name" value="KH_KhpA-B"/>
    <property type="match status" value="1"/>
</dbReference>
<dbReference type="AlphaFoldDB" id="A0A0C1UEN6"/>
<dbReference type="SUPFAM" id="SSF82708">
    <property type="entry name" value="R3H domain"/>
    <property type="match status" value="1"/>
</dbReference>
<accession>A0A0C1UEN6</accession>
<keyword evidence="5 6" id="KW-0961">Cell wall biogenesis/degradation</keyword>
<dbReference type="GO" id="GO:0008360">
    <property type="term" value="P:regulation of cell shape"/>
    <property type="evidence" value="ECO:0007669"/>
    <property type="project" value="UniProtKB-KW"/>
</dbReference>
<evidence type="ECO:0000313" key="9">
    <source>
        <dbReference type="Proteomes" id="UP000031366"/>
    </source>
</evidence>
<evidence type="ECO:0000256" key="3">
    <source>
        <dbReference type="ARBA" id="ARBA00022960"/>
    </source>
</evidence>
<dbReference type="InterPro" id="IPR039247">
    <property type="entry name" value="KhpB"/>
</dbReference>
<dbReference type="CDD" id="cd02644">
    <property type="entry name" value="R3H_jag"/>
    <property type="match status" value="1"/>
</dbReference>
<dbReference type="SMART" id="SM01245">
    <property type="entry name" value="Jag_N"/>
    <property type="match status" value="1"/>
</dbReference>
<evidence type="ECO:0000259" key="7">
    <source>
        <dbReference type="PROSITE" id="PS51061"/>
    </source>
</evidence>
<dbReference type="GO" id="GO:0009252">
    <property type="term" value="P:peptidoglycan biosynthetic process"/>
    <property type="evidence" value="ECO:0007669"/>
    <property type="project" value="UniProtKB-UniRule"/>
</dbReference>
<dbReference type="PANTHER" id="PTHR35800:SF1">
    <property type="entry name" value="RNA-BINDING PROTEIN KHPB"/>
    <property type="match status" value="1"/>
</dbReference>
<feature type="region of interest" description="Jag_N domain" evidence="6">
    <location>
        <begin position="5"/>
        <end position="55"/>
    </location>
</feature>
<dbReference type="RefSeq" id="WP_039634442.1">
    <property type="nucleotide sequence ID" value="NZ_AYSO01000018.1"/>
</dbReference>
<dbReference type="InterPro" id="IPR038247">
    <property type="entry name" value="Jag_N_dom_sf"/>
</dbReference>
<dbReference type="InterPro" id="IPR038008">
    <property type="entry name" value="Jag_KH"/>
</dbReference>
<dbReference type="InterPro" id="IPR034079">
    <property type="entry name" value="R3H_KhpB"/>
</dbReference>
<protein>
    <recommendedName>
        <fullName evidence="6">RNA-binding protein KhpB</fullName>
    </recommendedName>
    <alternativeName>
        <fullName evidence="6">RNA-binding protein EloR</fullName>
    </alternativeName>
</protein>
<evidence type="ECO:0000256" key="6">
    <source>
        <dbReference type="HAMAP-Rule" id="MF_00867"/>
    </source>
</evidence>
<dbReference type="InterPro" id="IPR032782">
    <property type="entry name" value="KhpB_N"/>
</dbReference>
<evidence type="ECO:0000256" key="4">
    <source>
        <dbReference type="ARBA" id="ARBA00023186"/>
    </source>
</evidence>
<dbReference type="Pfam" id="PF01424">
    <property type="entry name" value="R3H"/>
    <property type="match status" value="1"/>
</dbReference>
<dbReference type="InterPro" id="IPR001374">
    <property type="entry name" value="R3H_dom"/>
</dbReference>
<dbReference type="PROSITE" id="PS51061">
    <property type="entry name" value="R3H"/>
    <property type="match status" value="1"/>
</dbReference>
<name>A0A0C1UEN6_9CLOT</name>
<dbReference type="Gene3D" id="3.30.300.20">
    <property type="match status" value="1"/>
</dbReference>
<keyword evidence="2 6" id="KW-0694">RNA-binding</keyword>
<dbReference type="STRING" id="29341.RSJ17_01515"/>
<dbReference type="Pfam" id="PF14804">
    <property type="entry name" value="Jag_N"/>
    <property type="match status" value="1"/>
</dbReference>
<evidence type="ECO:0000256" key="2">
    <source>
        <dbReference type="ARBA" id="ARBA00022884"/>
    </source>
</evidence>
<dbReference type="PANTHER" id="PTHR35800">
    <property type="entry name" value="PROTEIN JAG"/>
    <property type="match status" value="1"/>
</dbReference>
<proteinExistence type="inferred from homology"/>
<dbReference type="Gene3D" id="3.30.30.80">
    <property type="entry name" value="probable RNA-binding protein from clostridium symbiosum atcc 14940"/>
    <property type="match status" value="1"/>
</dbReference>
<feature type="domain" description="R3H" evidence="7">
    <location>
        <begin position="141"/>
        <end position="207"/>
    </location>
</feature>
<evidence type="ECO:0000256" key="1">
    <source>
        <dbReference type="ARBA" id="ARBA00022490"/>
    </source>
</evidence>
<comment type="caution">
    <text evidence="8">The sequence shown here is derived from an EMBL/GenBank/DDBJ whole genome shotgun (WGS) entry which is preliminary data.</text>
</comment>
<gene>
    <name evidence="6" type="primary">khpB</name>
    <name evidence="6" type="synonym">eloR</name>
    <name evidence="8" type="ORF">U732_2222</name>
</gene>
<reference evidence="8 9" key="1">
    <citation type="journal article" date="2015" name="Infect. Genet. Evol.">
        <title>Genomic sequences of six botulinum neurotoxin-producing strains representing three clostridial species illustrate the mobility and diversity of botulinum neurotoxin genes.</title>
        <authorList>
            <person name="Smith T.J."/>
            <person name="Hill K.K."/>
            <person name="Xie G."/>
            <person name="Foley B.T."/>
            <person name="Williamson C.H."/>
            <person name="Foster J.T."/>
            <person name="Johnson S.L."/>
            <person name="Chertkov O."/>
            <person name="Teshima H."/>
            <person name="Gibbons H.S."/>
            <person name="Johnsky L.A."/>
            <person name="Karavis M.A."/>
            <person name="Smith L.A."/>
        </authorList>
    </citation>
    <scope>NUCLEOTIDE SEQUENCE [LARGE SCALE GENOMIC DNA]</scope>
    <source>
        <strain evidence="8 9">CDC 2741</strain>
    </source>
</reference>
<sequence>MKCIEMTGKTTDDAIKNALQELKLTEDKVTVDILEEGSKGFLNIIGVKPARVRVTIKRDRVYEAKNFLREVLESMNMKAEIRVKEENDEIKINLIGPNMGILIGYRGETLDSLQYLVSLVVNKDHDEEYKRVILDTENYRYNRQETLKRLAGKMASKVKLSGKTLKLEPMNPYERRVIHSALQNDPNVKTYSEGEEPKRRVVIELKKA</sequence>
<dbReference type="GO" id="GO:0071555">
    <property type="term" value="P:cell wall organization"/>
    <property type="evidence" value="ECO:0007669"/>
    <property type="project" value="UniProtKB-KW"/>
</dbReference>
<dbReference type="NCBIfam" id="NF041568">
    <property type="entry name" value="Jag_EloR"/>
    <property type="match status" value="1"/>
</dbReference>
<comment type="subunit">
    <text evidence="6">Forms a complex with KhpA.</text>
</comment>
<comment type="function">
    <text evidence="6">A probable RNA chaperone. Forms a complex with KhpA which binds to cellular RNA and controls its expression. Plays a role in peptidoglycan (PG) homeostasis and cell length regulation.</text>
</comment>
<organism evidence="8 9">
    <name type="scientific">Clostridium argentinense CDC 2741</name>
    <dbReference type="NCBI Taxonomy" id="1418104"/>
    <lineage>
        <taxon>Bacteria</taxon>
        <taxon>Bacillati</taxon>
        <taxon>Bacillota</taxon>
        <taxon>Clostridia</taxon>
        <taxon>Eubacteriales</taxon>
        <taxon>Clostridiaceae</taxon>
        <taxon>Clostridium</taxon>
    </lineage>
</organism>
<dbReference type="SMART" id="SM00393">
    <property type="entry name" value="R3H"/>
    <property type="match status" value="1"/>
</dbReference>
<dbReference type="EMBL" id="AYSO01000018">
    <property type="protein sequence ID" value="KIE45835.1"/>
    <property type="molecule type" value="Genomic_DNA"/>
</dbReference>
<keyword evidence="3 6" id="KW-0133">Cell shape</keyword>
<evidence type="ECO:0000313" key="8">
    <source>
        <dbReference type="EMBL" id="KIE45835.1"/>
    </source>
</evidence>
<dbReference type="InterPro" id="IPR036867">
    <property type="entry name" value="R3H_dom_sf"/>
</dbReference>
<dbReference type="Proteomes" id="UP000031366">
    <property type="component" value="Unassembled WGS sequence"/>
</dbReference>
<dbReference type="CDD" id="cd02414">
    <property type="entry name" value="KH-II_Jag"/>
    <property type="match status" value="1"/>
</dbReference>
<dbReference type="Gene3D" id="3.30.1370.50">
    <property type="entry name" value="R3H-like domain"/>
    <property type="match status" value="1"/>
</dbReference>
<comment type="domain">
    <text evidence="6">Has an N-terminal Jag-N domain and 2 RNA-binding domains (KH and R3H).</text>
</comment>
<dbReference type="InterPro" id="IPR015946">
    <property type="entry name" value="KH_dom-like_a/b"/>
</dbReference>
<dbReference type="OrthoDB" id="9794483at2"/>
<comment type="subcellular location">
    <subcellularLocation>
        <location evidence="6">Cytoplasm</location>
    </subcellularLocation>
</comment>
<keyword evidence="9" id="KW-1185">Reference proteome</keyword>
<dbReference type="GO" id="GO:0005737">
    <property type="term" value="C:cytoplasm"/>
    <property type="evidence" value="ECO:0007669"/>
    <property type="project" value="UniProtKB-SubCell"/>
</dbReference>
<dbReference type="HAMAP" id="MF_00867">
    <property type="entry name" value="KhpB"/>
    <property type="match status" value="1"/>
</dbReference>